<evidence type="ECO:0000256" key="1">
    <source>
        <dbReference type="ARBA" id="ARBA00004604"/>
    </source>
</evidence>
<dbReference type="InterPro" id="IPR039883">
    <property type="entry name" value="Fcf2/DNTTIP2"/>
</dbReference>
<feature type="compositionally biased region" description="Basic residues" evidence="3">
    <location>
        <begin position="277"/>
        <end position="294"/>
    </location>
</feature>
<keyword evidence="2" id="KW-0539">Nucleus</keyword>
<evidence type="ECO:0000313" key="5">
    <source>
        <dbReference type="EMBL" id="TEB39914.1"/>
    </source>
</evidence>
<name>A0A4Y7U0X1_COPMI</name>
<organism evidence="5 6">
    <name type="scientific">Coprinellus micaceus</name>
    <name type="common">Glistening ink-cap mushroom</name>
    <name type="synonym">Coprinus micaceus</name>
    <dbReference type="NCBI Taxonomy" id="71717"/>
    <lineage>
        <taxon>Eukaryota</taxon>
        <taxon>Fungi</taxon>
        <taxon>Dikarya</taxon>
        <taxon>Basidiomycota</taxon>
        <taxon>Agaricomycotina</taxon>
        <taxon>Agaricomycetes</taxon>
        <taxon>Agaricomycetidae</taxon>
        <taxon>Agaricales</taxon>
        <taxon>Agaricineae</taxon>
        <taxon>Psathyrellaceae</taxon>
        <taxon>Coprinellus</taxon>
    </lineage>
</organism>
<feature type="domain" description="Fcf2 pre-rRNA processing C-terminal" evidence="4">
    <location>
        <begin position="165"/>
        <end position="267"/>
    </location>
</feature>
<evidence type="ECO:0000256" key="3">
    <source>
        <dbReference type="SAM" id="MobiDB-lite"/>
    </source>
</evidence>
<sequence length="294" mass="32489">MSLSTVKGKERAIEPVEDLVEEQLSHSTSESESDSDASSSSSGSSSDSDSDSDDEPEITQEYLDSLLQKAKENAIKRQQEQQVEAGEEEILTLEAEPESLPPLDPGTLPKAYLNLDRNAKSSSNGDPEIEKAQKAVTFSAPQPPAAPAELSKTGKPLTKKERKAVTAGPDWFDLPAPAEADLPRLHREVEALRLHNQLDPKRFYRKEEGEGKGVKGLPKYFAMGRIVTTDTPFSTPTTENLTRAERKRTLVDELVDDAEARRYAKRKFTDLQTVKGARGRGTKQARKASRRGKW</sequence>
<protein>
    <submittedName>
        <fullName evidence="5">Fcf2-domain-containing protein</fullName>
    </submittedName>
</protein>
<dbReference type="STRING" id="71717.A0A4Y7U0X1"/>
<comment type="caution">
    <text evidence="5">The sequence shown here is derived from an EMBL/GenBank/DDBJ whole genome shotgun (WGS) entry which is preliminary data.</text>
</comment>
<feature type="region of interest" description="Disordered" evidence="3">
    <location>
        <begin position="274"/>
        <end position="294"/>
    </location>
</feature>
<feature type="compositionally biased region" description="Acidic residues" evidence="3">
    <location>
        <begin position="85"/>
        <end position="97"/>
    </location>
</feature>
<dbReference type="EMBL" id="QPFP01000001">
    <property type="protein sequence ID" value="TEB39914.1"/>
    <property type="molecule type" value="Genomic_DNA"/>
</dbReference>
<accession>A0A4Y7U0X1</accession>
<keyword evidence="6" id="KW-1185">Reference proteome</keyword>
<feature type="region of interest" description="Disordered" evidence="3">
    <location>
        <begin position="1"/>
        <end position="60"/>
    </location>
</feature>
<dbReference type="GO" id="GO:0006396">
    <property type="term" value="P:RNA processing"/>
    <property type="evidence" value="ECO:0007669"/>
    <property type="project" value="TreeGrafter"/>
</dbReference>
<proteinExistence type="predicted"/>
<evidence type="ECO:0000313" key="6">
    <source>
        <dbReference type="Proteomes" id="UP000298030"/>
    </source>
</evidence>
<dbReference type="Pfam" id="PF08698">
    <property type="entry name" value="Fcf2"/>
    <property type="match status" value="1"/>
</dbReference>
<dbReference type="Proteomes" id="UP000298030">
    <property type="component" value="Unassembled WGS sequence"/>
</dbReference>
<gene>
    <name evidence="5" type="ORF">FA13DRAFT_1751108</name>
</gene>
<dbReference type="GO" id="GO:0003723">
    <property type="term" value="F:RNA binding"/>
    <property type="evidence" value="ECO:0007669"/>
    <property type="project" value="TreeGrafter"/>
</dbReference>
<dbReference type="OrthoDB" id="427886at2759"/>
<dbReference type="PANTHER" id="PTHR21686:SF12">
    <property type="entry name" value="DEOXYNUCLEOTIDYLTRANSFERASE TERMINAL-INTERACTING PROTEIN 2"/>
    <property type="match status" value="1"/>
</dbReference>
<feature type="compositionally biased region" description="Low complexity" evidence="3">
    <location>
        <begin position="25"/>
        <end position="47"/>
    </location>
</feature>
<evidence type="ECO:0000256" key="2">
    <source>
        <dbReference type="ARBA" id="ARBA00023242"/>
    </source>
</evidence>
<dbReference type="PANTHER" id="PTHR21686">
    <property type="entry name" value="DEOXYNUCLEOTIDYLTRANSFERASE TERMINAL-INTERACTING PROTEIN 2"/>
    <property type="match status" value="1"/>
</dbReference>
<comment type="subcellular location">
    <subcellularLocation>
        <location evidence="1">Nucleus</location>
        <location evidence="1">Nucleolus</location>
    </subcellularLocation>
</comment>
<dbReference type="AlphaFoldDB" id="A0A4Y7U0X1"/>
<feature type="compositionally biased region" description="Acidic residues" evidence="3">
    <location>
        <begin position="48"/>
        <end position="58"/>
    </location>
</feature>
<evidence type="ECO:0000259" key="4">
    <source>
        <dbReference type="Pfam" id="PF08698"/>
    </source>
</evidence>
<dbReference type="InterPro" id="IPR014810">
    <property type="entry name" value="Fcf2_C"/>
</dbReference>
<dbReference type="GO" id="GO:0005730">
    <property type="term" value="C:nucleolus"/>
    <property type="evidence" value="ECO:0007669"/>
    <property type="project" value="UniProtKB-SubCell"/>
</dbReference>
<reference evidence="5 6" key="1">
    <citation type="journal article" date="2019" name="Nat. Ecol. Evol.">
        <title>Megaphylogeny resolves global patterns of mushroom evolution.</title>
        <authorList>
            <person name="Varga T."/>
            <person name="Krizsan K."/>
            <person name="Foldi C."/>
            <person name="Dima B."/>
            <person name="Sanchez-Garcia M."/>
            <person name="Sanchez-Ramirez S."/>
            <person name="Szollosi G.J."/>
            <person name="Szarkandi J.G."/>
            <person name="Papp V."/>
            <person name="Albert L."/>
            <person name="Andreopoulos W."/>
            <person name="Angelini C."/>
            <person name="Antonin V."/>
            <person name="Barry K.W."/>
            <person name="Bougher N.L."/>
            <person name="Buchanan P."/>
            <person name="Buyck B."/>
            <person name="Bense V."/>
            <person name="Catcheside P."/>
            <person name="Chovatia M."/>
            <person name="Cooper J."/>
            <person name="Damon W."/>
            <person name="Desjardin D."/>
            <person name="Finy P."/>
            <person name="Geml J."/>
            <person name="Haridas S."/>
            <person name="Hughes K."/>
            <person name="Justo A."/>
            <person name="Karasinski D."/>
            <person name="Kautmanova I."/>
            <person name="Kiss B."/>
            <person name="Kocsube S."/>
            <person name="Kotiranta H."/>
            <person name="LaButti K.M."/>
            <person name="Lechner B.E."/>
            <person name="Liimatainen K."/>
            <person name="Lipzen A."/>
            <person name="Lukacs Z."/>
            <person name="Mihaltcheva S."/>
            <person name="Morgado L.N."/>
            <person name="Niskanen T."/>
            <person name="Noordeloos M.E."/>
            <person name="Ohm R.A."/>
            <person name="Ortiz-Santana B."/>
            <person name="Ovrebo C."/>
            <person name="Racz N."/>
            <person name="Riley R."/>
            <person name="Savchenko A."/>
            <person name="Shiryaev A."/>
            <person name="Soop K."/>
            <person name="Spirin V."/>
            <person name="Szebenyi C."/>
            <person name="Tomsovsky M."/>
            <person name="Tulloss R.E."/>
            <person name="Uehling J."/>
            <person name="Grigoriev I.V."/>
            <person name="Vagvolgyi C."/>
            <person name="Papp T."/>
            <person name="Martin F.M."/>
            <person name="Miettinen O."/>
            <person name="Hibbett D.S."/>
            <person name="Nagy L.G."/>
        </authorList>
    </citation>
    <scope>NUCLEOTIDE SEQUENCE [LARGE SCALE GENOMIC DNA]</scope>
    <source>
        <strain evidence="5 6">FP101781</strain>
    </source>
</reference>
<feature type="region of interest" description="Disordered" evidence="3">
    <location>
        <begin position="73"/>
        <end position="177"/>
    </location>
</feature>